<dbReference type="Proteomes" id="UP000324800">
    <property type="component" value="Unassembled WGS sequence"/>
</dbReference>
<name>A0A5J4US28_9EUKA</name>
<reference evidence="2 3" key="1">
    <citation type="submission" date="2019-03" db="EMBL/GenBank/DDBJ databases">
        <title>Single cell metagenomics reveals metabolic interactions within the superorganism composed of flagellate Streblomastix strix and complex community of Bacteroidetes bacteria on its surface.</title>
        <authorList>
            <person name="Treitli S.C."/>
            <person name="Kolisko M."/>
            <person name="Husnik F."/>
            <person name="Keeling P."/>
            <person name="Hampl V."/>
        </authorList>
    </citation>
    <scope>NUCLEOTIDE SEQUENCE [LARGE SCALE GENOMIC DNA]</scope>
    <source>
        <strain evidence="2">ST1C</strain>
    </source>
</reference>
<sequence>MMMQLIRMENAVNSVKIEEVFNSNRFEVSKLKEEDLEKDIREIIIIESIIIIKKKKKFVLKIKKCYQQEIRQVNEDYNQKRLIKEKEKIIEKEIKATEIEILLQMLLLMQMNQNDVIVVIIVIVIMIMMIMIMKETLVKTAILTITVINTFTAT</sequence>
<protein>
    <submittedName>
        <fullName evidence="2">Uncharacterized protein</fullName>
    </submittedName>
</protein>
<dbReference type="EMBL" id="SNRW01013174">
    <property type="protein sequence ID" value="KAA6372920.1"/>
    <property type="molecule type" value="Genomic_DNA"/>
</dbReference>
<feature type="transmembrane region" description="Helical" evidence="1">
    <location>
        <begin position="116"/>
        <end position="133"/>
    </location>
</feature>
<evidence type="ECO:0000313" key="3">
    <source>
        <dbReference type="Proteomes" id="UP000324800"/>
    </source>
</evidence>
<dbReference type="AlphaFoldDB" id="A0A5J4US28"/>
<accession>A0A5J4US28</accession>
<evidence type="ECO:0000256" key="1">
    <source>
        <dbReference type="SAM" id="Phobius"/>
    </source>
</evidence>
<gene>
    <name evidence="2" type="ORF">EZS28_031553</name>
</gene>
<organism evidence="2 3">
    <name type="scientific">Streblomastix strix</name>
    <dbReference type="NCBI Taxonomy" id="222440"/>
    <lineage>
        <taxon>Eukaryota</taxon>
        <taxon>Metamonada</taxon>
        <taxon>Preaxostyla</taxon>
        <taxon>Oxymonadida</taxon>
        <taxon>Streblomastigidae</taxon>
        <taxon>Streblomastix</taxon>
    </lineage>
</organism>
<keyword evidence="1" id="KW-0472">Membrane</keyword>
<evidence type="ECO:0000313" key="2">
    <source>
        <dbReference type="EMBL" id="KAA6372920.1"/>
    </source>
</evidence>
<comment type="caution">
    <text evidence="2">The sequence shown here is derived from an EMBL/GenBank/DDBJ whole genome shotgun (WGS) entry which is preliminary data.</text>
</comment>
<keyword evidence="1" id="KW-0812">Transmembrane</keyword>
<proteinExistence type="predicted"/>
<keyword evidence="1" id="KW-1133">Transmembrane helix</keyword>